<organism evidence="1 2">
    <name type="scientific">Trifolium subterraneum</name>
    <name type="common">Subterranean clover</name>
    <dbReference type="NCBI Taxonomy" id="3900"/>
    <lineage>
        <taxon>Eukaryota</taxon>
        <taxon>Viridiplantae</taxon>
        <taxon>Streptophyta</taxon>
        <taxon>Embryophyta</taxon>
        <taxon>Tracheophyta</taxon>
        <taxon>Spermatophyta</taxon>
        <taxon>Magnoliopsida</taxon>
        <taxon>eudicotyledons</taxon>
        <taxon>Gunneridae</taxon>
        <taxon>Pentapetalae</taxon>
        <taxon>rosids</taxon>
        <taxon>fabids</taxon>
        <taxon>Fabales</taxon>
        <taxon>Fabaceae</taxon>
        <taxon>Papilionoideae</taxon>
        <taxon>50 kb inversion clade</taxon>
        <taxon>NPAAA clade</taxon>
        <taxon>Hologalegina</taxon>
        <taxon>IRL clade</taxon>
        <taxon>Trifolieae</taxon>
        <taxon>Trifolium</taxon>
    </lineage>
</organism>
<sequence length="147" mass="16456">MRPLPRNLPKIEDVASAARIATKGRSRSDCQRQIDNRSRKMQRCGGGNSGNNRGLYDTSFCLFPPSLVLYFPCCCVIYSFSIYASGWGLVVPPPLVPGSSHPLLVTKALSSIDHLHNFAAWIWFDYLLISRGGKWLLSLDIPKRGRF</sequence>
<proteinExistence type="predicted"/>
<gene>
    <name evidence="1" type="ORF">TSUD_54680</name>
</gene>
<keyword evidence="2" id="KW-1185">Reference proteome</keyword>
<reference evidence="2" key="1">
    <citation type="journal article" date="2017" name="Front. Plant Sci.">
        <title>Climate Clever Clovers: New Paradigm to Reduce the Environmental Footprint of Ruminants by Breeding Low Methanogenic Forages Utilizing Haplotype Variation.</title>
        <authorList>
            <person name="Kaur P."/>
            <person name="Appels R."/>
            <person name="Bayer P.E."/>
            <person name="Keeble-Gagnere G."/>
            <person name="Wang J."/>
            <person name="Hirakawa H."/>
            <person name="Shirasawa K."/>
            <person name="Vercoe P."/>
            <person name="Stefanova K."/>
            <person name="Durmic Z."/>
            <person name="Nichols P."/>
            <person name="Revell C."/>
            <person name="Isobe S.N."/>
            <person name="Edwards D."/>
            <person name="Erskine W."/>
        </authorList>
    </citation>
    <scope>NUCLEOTIDE SEQUENCE [LARGE SCALE GENOMIC DNA]</scope>
    <source>
        <strain evidence="2">cv. Daliak</strain>
    </source>
</reference>
<evidence type="ECO:0000313" key="1">
    <source>
        <dbReference type="EMBL" id="GAU28416.1"/>
    </source>
</evidence>
<dbReference type="AlphaFoldDB" id="A0A2Z6M7Z2"/>
<dbReference type="EMBL" id="DF973372">
    <property type="protein sequence ID" value="GAU28416.1"/>
    <property type="molecule type" value="Genomic_DNA"/>
</dbReference>
<accession>A0A2Z6M7Z2</accession>
<dbReference type="Proteomes" id="UP000242715">
    <property type="component" value="Unassembled WGS sequence"/>
</dbReference>
<protein>
    <submittedName>
        <fullName evidence="1">Uncharacterized protein</fullName>
    </submittedName>
</protein>
<evidence type="ECO:0000313" key="2">
    <source>
        <dbReference type="Proteomes" id="UP000242715"/>
    </source>
</evidence>
<name>A0A2Z6M7Z2_TRISU</name>